<evidence type="ECO:0008006" key="3">
    <source>
        <dbReference type="Google" id="ProtNLM"/>
    </source>
</evidence>
<dbReference type="AlphaFoldDB" id="U1MTA3"/>
<dbReference type="Pfam" id="PF13419">
    <property type="entry name" value="HAD_2"/>
    <property type="match status" value="1"/>
</dbReference>
<name>U1MTA3_9MICO</name>
<comment type="caution">
    <text evidence="1">The sequence shown here is derived from an EMBL/GenBank/DDBJ whole genome shotgun (WGS) entry which is preliminary data.</text>
</comment>
<dbReference type="PANTHER" id="PTHR43434">
    <property type="entry name" value="PHOSPHOGLYCOLATE PHOSPHATASE"/>
    <property type="match status" value="1"/>
</dbReference>
<dbReference type="SUPFAM" id="SSF56784">
    <property type="entry name" value="HAD-like"/>
    <property type="match status" value="1"/>
</dbReference>
<dbReference type="InterPro" id="IPR036412">
    <property type="entry name" value="HAD-like_sf"/>
</dbReference>
<reference evidence="1 2" key="1">
    <citation type="journal article" date="2013" name="Genome Announc.">
        <title>First draft genome sequence from a member of the genus agrococcus, isolated from modern microbialites.</title>
        <authorList>
            <person name="White R.A.III."/>
            <person name="Grassa C.J."/>
            <person name="Suttle C.A."/>
        </authorList>
    </citation>
    <scope>NUCLEOTIDE SEQUENCE [LARGE SCALE GENOMIC DNA]</scope>
    <source>
        <strain evidence="1 2">RW1</strain>
    </source>
</reference>
<dbReference type="OrthoDB" id="9776368at2"/>
<organism evidence="1 2">
    <name type="scientific">Agrococcus pavilionensis RW1</name>
    <dbReference type="NCBI Taxonomy" id="1330458"/>
    <lineage>
        <taxon>Bacteria</taxon>
        <taxon>Bacillati</taxon>
        <taxon>Actinomycetota</taxon>
        <taxon>Actinomycetes</taxon>
        <taxon>Micrococcales</taxon>
        <taxon>Microbacteriaceae</taxon>
        <taxon>Agrococcus</taxon>
    </lineage>
</organism>
<dbReference type="SFLD" id="SFLDS00003">
    <property type="entry name" value="Haloacid_Dehalogenase"/>
    <property type="match status" value="1"/>
</dbReference>
<dbReference type="GO" id="GO:0005829">
    <property type="term" value="C:cytosol"/>
    <property type="evidence" value="ECO:0007669"/>
    <property type="project" value="TreeGrafter"/>
</dbReference>
<dbReference type="InterPro" id="IPR023214">
    <property type="entry name" value="HAD_sf"/>
</dbReference>
<dbReference type="Gene3D" id="3.40.50.1000">
    <property type="entry name" value="HAD superfamily/HAD-like"/>
    <property type="match status" value="1"/>
</dbReference>
<dbReference type="Gene3D" id="1.10.150.240">
    <property type="entry name" value="Putative phosphatase, domain 2"/>
    <property type="match status" value="1"/>
</dbReference>
<sequence length="212" mass="22666">MAPHGIIFDLDGTLTDSKPGLFASLRHMHAALDWEQPSDEALQAWLGPPVGQSLKEAGHDEATVERALAAFRERLETGLFESEVYPGIDALLADLDGEGTPLAVATFKVQPDAERVIDHYGLRHRFRGVHGRSPELLGHSKATVIERAVASIGRDATDVVMVGDREHDIASAAELGIRAIGVAYGYGSRAGLEAAGAWRVVDSVDELGAALR</sequence>
<accession>U1MTA3</accession>
<evidence type="ECO:0000313" key="2">
    <source>
        <dbReference type="Proteomes" id="UP000016462"/>
    </source>
</evidence>
<dbReference type="InterPro" id="IPR041492">
    <property type="entry name" value="HAD_2"/>
</dbReference>
<keyword evidence="2" id="KW-1185">Reference proteome</keyword>
<dbReference type="RefSeq" id="WP_021065039.1">
    <property type="nucleotide sequence ID" value="NZ_ASHR01000028.1"/>
</dbReference>
<dbReference type="Proteomes" id="UP000016462">
    <property type="component" value="Unassembled WGS sequence"/>
</dbReference>
<gene>
    <name evidence="1" type="ORF">L332_05320</name>
</gene>
<protein>
    <recommendedName>
        <fullName evidence="3">Haloacid dehalogenase</fullName>
    </recommendedName>
</protein>
<evidence type="ECO:0000313" key="1">
    <source>
        <dbReference type="EMBL" id="ERG63890.1"/>
    </source>
</evidence>
<dbReference type="InterPro" id="IPR023198">
    <property type="entry name" value="PGP-like_dom2"/>
</dbReference>
<dbReference type="InterPro" id="IPR050155">
    <property type="entry name" value="HAD-like_hydrolase_sf"/>
</dbReference>
<proteinExistence type="predicted"/>
<dbReference type="PANTHER" id="PTHR43434:SF20">
    <property type="entry name" value="5'-NUCLEOTIDASE"/>
    <property type="match status" value="1"/>
</dbReference>
<dbReference type="EMBL" id="ASHR01000028">
    <property type="protein sequence ID" value="ERG63890.1"/>
    <property type="molecule type" value="Genomic_DNA"/>
</dbReference>
<dbReference type="GO" id="GO:0004713">
    <property type="term" value="F:protein tyrosine kinase activity"/>
    <property type="evidence" value="ECO:0007669"/>
    <property type="project" value="TreeGrafter"/>
</dbReference>
<dbReference type="SFLD" id="SFLDG01129">
    <property type="entry name" value="C1.5:_HAD__Beta-PGM__Phosphata"/>
    <property type="match status" value="1"/>
</dbReference>